<organism evidence="2 3">
    <name type="scientific">Solitalea longa</name>
    <dbReference type="NCBI Taxonomy" id="2079460"/>
    <lineage>
        <taxon>Bacteria</taxon>
        <taxon>Pseudomonadati</taxon>
        <taxon>Bacteroidota</taxon>
        <taxon>Sphingobacteriia</taxon>
        <taxon>Sphingobacteriales</taxon>
        <taxon>Sphingobacteriaceae</taxon>
        <taxon>Solitalea</taxon>
    </lineage>
</organism>
<proteinExistence type="predicted"/>
<evidence type="ECO:0000313" key="3">
    <source>
        <dbReference type="Proteomes" id="UP000236893"/>
    </source>
</evidence>
<dbReference type="AlphaFoldDB" id="A0A2S4ZY06"/>
<reference evidence="2 3" key="1">
    <citation type="submission" date="2018-01" db="EMBL/GenBank/DDBJ databases">
        <authorList>
            <person name="Gaut B.S."/>
            <person name="Morton B.R."/>
            <person name="Clegg M.T."/>
            <person name="Duvall M.R."/>
        </authorList>
    </citation>
    <scope>NUCLEOTIDE SEQUENCE [LARGE SCALE GENOMIC DNA]</scope>
    <source>
        <strain evidence="2 3">HR-AV</strain>
    </source>
</reference>
<dbReference type="RefSeq" id="WP_103790317.1">
    <property type="nucleotide sequence ID" value="NZ_PQVF01000013.1"/>
</dbReference>
<comment type="caution">
    <text evidence="2">The sequence shown here is derived from an EMBL/GenBank/DDBJ whole genome shotgun (WGS) entry which is preliminary data.</text>
</comment>
<feature type="domain" description="KilA-N DNA-binding" evidence="1">
    <location>
        <begin position="12"/>
        <end position="113"/>
    </location>
</feature>
<sequence length="192" mass="22328">MEHLLIEENIASKIYFFRGYKVMLDSDLAGLYGVTTKRLNEQVKRNLFRFPADFMFQLTEEEYEEYLLRSQFATLKTAPLRSQFVTSSSGRGKHRKYLPYVFTEHGAVMLASVLNSPVAIEASILVVRAFVRLRNLLESNKELTQKLLELERSTKDRFDEQSSQIDRLFKALKQLINRPGEPRKQIGYKPEG</sequence>
<protein>
    <submittedName>
        <fullName evidence="2">DNA-binding protein</fullName>
    </submittedName>
</protein>
<evidence type="ECO:0000259" key="1">
    <source>
        <dbReference type="Pfam" id="PF10543"/>
    </source>
</evidence>
<gene>
    <name evidence="2" type="ORF">C3K47_16620</name>
</gene>
<dbReference type="OrthoDB" id="9816206at2"/>
<evidence type="ECO:0000313" key="2">
    <source>
        <dbReference type="EMBL" id="POY35230.1"/>
    </source>
</evidence>
<dbReference type="Proteomes" id="UP000236893">
    <property type="component" value="Unassembled WGS sequence"/>
</dbReference>
<keyword evidence="2" id="KW-0238">DNA-binding</keyword>
<dbReference type="EMBL" id="PQVF01000013">
    <property type="protein sequence ID" value="POY35230.1"/>
    <property type="molecule type" value="Genomic_DNA"/>
</dbReference>
<name>A0A2S4ZY06_9SPHI</name>
<accession>A0A2S4ZY06</accession>
<dbReference type="InterPro" id="IPR018873">
    <property type="entry name" value="KilA-N_DNA-bd_domain"/>
</dbReference>
<dbReference type="Pfam" id="PF10543">
    <property type="entry name" value="ORF6N"/>
    <property type="match status" value="1"/>
</dbReference>
<keyword evidence="3" id="KW-1185">Reference proteome</keyword>
<dbReference type="GO" id="GO:0003677">
    <property type="term" value="F:DNA binding"/>
    <property type="evidence" value="ECO:0007669"/>
    <property type="project" value="UniProtKB-KW"/>
</dbReference>